<dbReference type="Pfam" id="PF00650">
    <property type="entry name" value="CRAL_TRIO"/>
    <property type="match status" value="1"/>
</dbReference>
<proteinExistence type="predicted"/>
<keyword evidence="3" id="KW-1185">Reference proteome</keyword>
<dbReference type="InterPro" id="IPR051064">
    <property type="entry name" value="SEC14/CRAL-TRIO_domain"/>
</dbReference>
<evidence type="ECO:0000313" key="3">
    <source>
        <dbReference type="Proteomes" id="UP000708208"/>
    </source>
</evidence>
<name>A0A8J2KSP1_9HEXA</name>
<dbReference type="PANTHER" id="PTHR23324">
    <property type="entry name" value="SEC14 RELATED PROTEIN"/>
    <property type="match status" value="1"/>
</dbReference>
<dbReference type="PROSITE" id="PS50191">
    <property type="entry name" value="CRAL_TRIO"/>
    <property type="match status" value="1"/>
</dbReference>
<evidence type="ECO:0000313" key="2">
    <source>
        <dbReference type="EMBL" id="CAG7820145.1"/>
    </source>
</evidence>
<dbReference type="EMBL" id="CAJVCH010470797">
    <property type="protein sequence ID" value="CAG7820145.1"/>
    <property type="molecule type" value="Genomic_DNA"/>
</dbReference>
<dbReference type="GO" id="GO:0005737">
    <property type="term" value="C:cytoplasm"/>
    <property type="evidence" value="ECO:0007669"/>
    <property type="project" value="TreeGrafter"/>
</dbReference>
<accession>A0A8J2KSP1</accession>
<dbReference type="SMART" id="SM00516">
    <property type="entry name" value="SEC14"/>
    <property type="match status" value="1"/>
</dbReference>
<gene>
    <name evidence="2" type="ORF">AFUS01_LOCUS30551</name>
</gene>
<dbReference type="InterPro" id="IPR001251">
    <property type="entry name" value="CRAL-TRIO_dom"/>
</dbReference>
<dbReference type="CDD" id="cd00170">
    <property type="entry name" value="SEC14"/>
    <property type="match status" value="1"/>
</dbReference>
<protein>
    <recommendedName>
        <fullName evidence="1">CRAL-TRIO domain-containing protein</fullName>
    </recommendedName>
</protein>
<comment type="caution">
    <text evidence="2">The sequence shown here is derived from an EMBL/GenBank/DDBJ whole genome shotgun (WGS) entry which is preliminary data.</text>
</comment>
<sequence length="251" mass="28747">MSFLEQRNLLFTSPPCPTTRKALEDSEVLKFLLNSVAFKNFSTIAKAEGVGENSCHLSEDEVLDLLVELELWEAPEYIQEQFPYQFGGYDSQNRPIWMGHLGSCQLRQFIDRQEEYLLEKYGLQAGYKVIKSIVAKTVEENSSRSAVLIANSDGLSLFQFMYPPTLAFLLKLARVYKDIYAEVLGTGILVNANYVARFGINILRPILGQTLNKIEVYGHDEKTWRQRLREVFTIEIIPSFTGNNHDLCQFE</sequence>
<dbReference type="Proteomes" id="UP000708208">
    <property type="component" value="Unassembled WGS sequence"/>
</dbReference>
<dbReference type="AlphaFoldDB" id="A0A8J2KSP1"/>
<dbReference type="OrthoDB" id="1434354at2759"/>
<evidence type="ECO:0000259" key="1">
    <source>
        <dbReference type="PROSITE" id="PS50191"/>
    </source>
</evidence>
<feature type="domain" description="CRAL-TRIO" evidence="1">
    <location>
        <begin position="74"/>
        <end position="249"/>
    </location>
</feature>
<organism evidence="2 3">
    <name type="scientific">Allacma fusca</name>
    <dbReference type="NCBI Taxonomy" id="39272"/>
    <lineage>
        <taxon>Eukaryota</taxon>
        <taxon>Metazoa</taxon>
        <taxon>Ecdysozoa</taxon>
        <taxon>Arthropoda</taxon>
        <taxon>Hexapoda</taxon>
        <taxon>Collembola</taxon>
        <taxon>Symphypleona</taxon>
        <taxon>Sminthuridae</taxon>
        <taxon>Allacma</taxon>
    </lineage>
</organism>
<dbReference type="PANTHER" id="PTHR23324:SF83">
    <property type="entry name" value="SEC14-LIKE PROTEIN 2"/>
    <property type="match status" value="1"/>
</dbReference>
<reference evidence="2" key="1">
    <citation type="submission" date="2021-06" db="EMBL/GenBank/DDBJ databases">
        <authorList>
            <person name="Hodson N. C."/>
            <person name="Mongue J. A."/>
            <person name="Jaron S. K."/>
        </authorList>
    </citation>
    <scope>NUCLEOTIDE SEQUENCE</scope>
</reference>